<dbReference type="Pfam" id="PF10614">
    <property type="entry name" value="CsgF"/>
    <property type="match status" value="1"/>
</dbReference>
<protein>
    <recommendedName>
        <fullName evidence="2">Curli production assembly/transport component CsgF</fullName>
    </recommendedName>
</protein>
<accession>A0AA40S0S1</accession>
<evidence type="ECO:0000313" key="6">
    <source>
        <dbReference type="Proteomes" id="UP000543554"/>
    </source>
</evidence>
<keyword evidence="6" id="KW-1185">Reference proteome</keyword>
<organism evidence="5 6">
    <name type="scientific">Methylorubrum thiocyanatum</name>
    <dbReference type="NCBI Taxonomy" id="47958"/>
    <lineage>
        <taxon>Bacteria</taxon>
        <taxon>Pseudomonadati</taxon>
        <taxon>Pseudomonadota</taxon>
        <taxon>Alphaproteobacteria</taxon>
        <taxon>Hyphomicrobiales</taxon>
        <taxon>Methylobacteriaceae</taxon>
        <taxon>Methylorubrum</taxon>
    </lineage>
</organism>
<feature type="chain" id="PRO_5041312246" description="Curli production assembly/transport component CsgF" evidence="4">
    <location>
        <begin position="23"/>
        <end position="150"/>
    </location>
</feature>
<dbReference type="Proteomes" id="UP000543554">
    <property type="component" value="Unassembled WGS sequence"/>
</dbReference>
<reference evidence="5 6" key="1">
    <citation type="submission" date="2020-08" db="EMBL/GenBank/DDBJ databases">
        <title>Genomic Encyclopedia of Type Strains, Phase IV (KMG-IV): sequencing the most valuable type-strain genomes for metagenomic binning, comparative biology and taxonomic classification.</title>
        <authorList>
            <person name="Goeker M."/>
        </authorList>
    </citation>
    <scope>NUCLEOTIDE SEQUENCE [LARGE SCALE GENOMIC DNA]</scope>
    <source>
        <strain evidence="5 6">DSM 11490</strain>
    </source>
</reference>
<comment type="caution">
    <text evidence="5">The sequence shown here is derived from an EMBL/GenBank/DDBJ whole genome shotgun (WGS) entry which is preliminary data.</text>
</comment>
<gene>
    <name evidence="5" type="ORF">HNR51_001387</name>
</gene>
<evidence type="ECO:0000313" key="5">
    <source>
        <dbReference type="EMBL" id="MBA8912319.1"/>
    </source>
</evidence>
<evidence type="ECO:0000256" key="3">
    <source>
        <dbReference type="ARBA" id="ARBA00022729"/>
    </source>
</evidence>
<evidence type="ECO:0000256" key="2">
    <source>
        <dbReference type="ARBA" id="ARBA00014031"/>
    </source>
</evidence>
<dbReference type="AlphaFoldDB" id="A0AA40S0S1"/>
<name>A0AA40S0S1_9HYPH</name>
<proteinExistence type="predicted"/>
<dbReference type="EMBL" id="JACJIB010000002">
    <property type="protein sequence ID" value="MBA8912319.1"/>
    <property type="molecule type" value="Genomic_DNA"/>
</dbReference>
<comment type="function">
    <text evidence="1">May be involved in the biogenesis of curli organelles.</text>
</comment>
<evidence type="ECO:0000256" key="4">
    <source>
        <dbReference type="SAM" id="SignalP"/>
    </source>
</evidence>
<keyword evidence="3 4" id="KW-0732">Signal</keyword>
<dbReference type="InterPro" id="IPR018893">
    <property type="entry name" value="T8SS_CsgF"/>
</dbReference>
<feature type="signal peptide" evidence="4">
    <location>
        <begin position="1"/>
        <end position="22"/>
    </location>
</feature>
<sequence length="150" mass="15903">MTMKTCLPLALAVLLSSAGAAAAGNLIYQPVNPAFGGSPLNGAWLQSEASAQNIPQARQQRETQLFSTNSSLSRFSDLSPSQIFAQQLQSQLYSSLANQITRAIFGENAQPSGTFSFQGTTINFERIGPNVRVTINDGQTNTEVVVPAGP</sequence>
<evidence type="ECO:0000256" key="1">
    <source>
        <dbReference type="ARBA" id="ARBA00003989"/>
    </source>
</evidence>